<dbReference type="SUPFAM" id="SSF52972">
    <property type="entry name" value="ITPase-like"/>
    <property type="match status" value="1"/>
</dbReference>
<dbReference type="Gene3D" id="3.90.950.10">
    <property type="match status" value="1"/>
</dbReference>
<organism evidence="3 4">
    <name type="scientific">Pomacea canaliculata</name>
    <name type="common">Golden apple snail</name>
    <dbReference type="NCBI Taxonomy" id="400727"/>
    <lineage>
        <taxon>Eukaryota</taxon>
        <taxon>Metazoa</taxon>
        <taxon>Spiralia</taxon>
        <taxon>Lophotrochozoa</taxon>
        <taxon>Mollusca</taxon>
        <taxon>Gastropoda</taxon>
        <taxon>Caenogastropoda</taxon>
        <taxon>Architaenioglossa</taxon>
        <taxon>Ampullarioidea</taxon>
        <taxon>Ampullariidae</taxon>
        <taxon>Pomacea</taxon>
    </lineage>
</organism>
<evidence type="ECO:0000256" key="2">
    <source>
        <dbReference type="ARBA" id="ARBA00022801"/>
    </source>
</evidence>
<dbReference type="AlphaFoldDB" id="A0A2T7PLU0"/>
<dbReference type="GO" id="GO:0047429">
    <property type="term" value="F:nucleoside triphosphate diphosphatase activity"/>
    <property type="evidence" value="ECO:0007669"/>
    <property type="project" value="InterPro"/>
</dbReference>
<keyword evidence="4" id="KW-1185">Reference proteome</keyword>
<accession>A0A2T7PLU0</accession>
<dbReference type="PANTHER" id="PTHR43213">
    <property type="entry name" value="BIFUNCTIONAL DTTP/UTP PYROPHOSPHATASE/METHYLTRANSFERASE PROTEIN-RELATED"/>
    <property type="match status" value="1"/>
</dbReference>
<sequence>MHILNSQRIVLASGSPRRKQILENVGITVEVIPSTFEEKLEKGNFQGPAQYVMETALQKTLQVVQATDKDKHPPDLTIGADTVVTMDNKIFEKPRDKEDAFQMLSSFSGRSHTVYTGVVLVTNSRNVWSGDGINHHKIHQFYESTEVFMAPVTSEIIKAYIETGEPM</sequence>
<dbReference type="STRING" id="400727.A0A2T7PLU0"/>
<evidence type="ECO:0000313" key="4">
    <source>
        <dbReference type="Proteomes" id="UP000245119"/>
    </source>
</evidence>
<protein>
    <submittedName>
        <fullName evidence="3">Uncharacterized protein</fullName>
    </submittedName>
</protein>
<evidence type="ECO:0000313" key="3">
    <source>
        <dbReference type="EMBL" id="PVD34388.1"/>
    </source>
</evidence>
<name>A0A2T7PLU0_POMCA</name>
<gene>
    <name evidence="3" type="ORF">C0Q70_05660</name>
</gene>
<proteinExistence type="predicted"/>
<reference evidence="3 4" key="1">
    <citation type="submission" date="2018-04" db="EMBL/GenBank/DDBJ databases">
        <title>The genome of golden apple snail Pomacea canaliculata provides insight into stress tolerance and invasive adaptation.</title>
        <authorList>
            <person name="Liu C."/>
            <person name="Liu B."/>
            <person name="Ren Y."/>
            <person name="Zhang Y."/>
            <person name="Wang H."/>
            <person name="Li S."/>
            <person name="Jiang F."/>
            <person name="Yin L."/>
            <person name="Zhang G."/>
            <person name="Qian W."/>
            <person name="Fan W."/>
        </authorList>
    </citation>
    <scope>NUCLEOTIDE SEQUENCE [LARGE SCALE GENOMIC DNA]</scope>
    <source>
        <strain evidence="3">SZHN2017</strain>
        <tissue evidence="3">Muscle</tissue>
    </source>
</reference>
<dbReference type="NCBIfam" id="TIGR00172">
    <property type="entry name" value="maf"/>
    <property type="match status" value="1"/>
</dbReference>
<dbReference type="Proteomes" id="UP000245119">
    <property type="component" value="Linkage Group LG3"/>
</dbReference>
<evidence type="ECO:0000256" key="1">
    <source>
        <dbReference type="ARBA" id="ARBA00001968"/>
    </source>
</evidence>
<dbReference type="InterPro" id="IPR003697">
    <property type="entry name" value="Maf-like"/>
</dbReference>
<keyword evidence="2" id="KW-0378">Hydrolase</keyword>
<dbReference type="EMBL" id="PZQS01000003">
    <property type="protein sequence ID" value="PVD34388.1"/>
    <property type="molecule type" value="Genomic_DNA"/>
</dbReference>
<dbReference type="OrthoDB" id="10267058at2759"/>
<dbReference type="InterPro" id="IPR029001">
    <property type="entry name" value="ITPase-like_fam"/>
</dbReference>
<comment type="caution">
    <text evidence="3">The sequence shown here is derived from an EMBL/GenBank/DDBJ whole genome shotgun (WGS) entry which is preliminary data.</text>
</comment>
<dbReference type="PANTHER" id="PTHR43213:SF5">
    <property type="entry name" value="BIFUNCTIONAL DTTP_UTP PYROPHOSPHATASE_METHYLTRANSFERASE PROTEIN-RELATED"/>
    <property type="match status" value="1"/>
</dbReference>
<dbReference type="Pfam" id="PF02545">
    <property type="entry name" value="Maf"/>
    <property type="match status" value="1"/>
</dbReference>
<dbReference type="CDD" id="cd00555">
    <property type="entry name" value="Maf"/>
    <property type="match status" value="1"/>
</dbReference>
<dbReference type="PIRSF" id="PIRSF006305">
    <property type="entry name" value="Maf"/>
    <property type="match status" value="1"/>
</dbReference>
<comment type="cofactor">
    <cofactor evidence="1">
        <name>a divalent metal cation</name>
        <dbReference type="ChEBI" id="CHEBI:60240"/>
    </cofactor>
</comment>